<dbReference type="PRINTS" id="PR00368">
    <property type="entry name" value="FADPNR"/>
</dbReference>
<keyword evidence="6" id="KW-0479">Metal-binding</keyword>
<comment type="cofactor">
    <cofactor evidence="1">
        <name>FMN</name>
        <dbReference type="ChEBI" id="CHEBI:58210"/>
    </cofactor>
</comment>
<feature type="domain" description="FAD/NAD(P)-binding" evidence="11">
    <location>
        <begin position="386"/>
        <end position="645"/>
    </location>
</feature>
<dbReference type="Gene3D" id="3.20.20.70">
    <property type="entry name" value="Aldolase class I"/>
    <property type="match status" value="1"/>
</dbReference>
<keyword evidence="9" id="KW-0411">Iron-sulfur</keyword>
<dbReference type="RefSeq" id="WP_072773682.1">
    <property type="nucleotide sequence ID" value="NZ_FRDN01000010.1"/>
</dbReference>
<dbReference type="PANTHER" id="PTHR42917:SF2">
    <property type="entry name" value="2,4-DIENOYL-COA REDUCTASE [(2E)-ENOYL-COA-PRODUCING]"/>
    <property type="match status" value="1"/>
</dbReference>
<dbReference type="AlphaFoldDB" id="A0A1M7UBH1"/>
<dbReference type="Pfam" id="PF07992">
    <property type="entry name" value="Pyr_redox_2"/>
    <property type="match status" value="1"/>
</dbReference>
<dbReference type="GO" id="GO:0051536">
    <property type="term" value="F:iron-sulfur cluster binding"/>
    <property type="evidence" value="ECO:0007669"/>
    <property type="project" value="UniProtKB-KW"/>
</dbReference>
<keyword evidence="7" id="KW-0560">Oxidoreductase</keyword>
<dbReference type="EMBL" id="FRDN01000010">
    <property type="protein sequence ID" value="SHN80275.1"/>
    <property type="molecule type" value="Genomic_DNA"/>
</dbReference>
<dbReference type="GO" id="GO:0010181">
    <property type="term" value="F:FMN binding"/>
    <property type="evidence" value="ECO:0007669"/>
    <property type="project" value="InterPro"/>
</dbReference>
<keyword evidence="8" id="KW-0408">Iron</keyword>
<feature type="domain" description="NADH:flavin oxidoreductase/NADH oxidase N-terminal" evidence="10">
    <location>
        <begin position="5"/>
        <end position="333"/>
    </location>
</feature>
<accession>A0A1M7UBH1</accession>
<evidence type="ECO:0000313" key="13">
    <source>
        <dbReference type="Proteomes" id="UP000184010"/>
    </source>
</evidence>
<dbReference type="SUPFAM" id="SSF51905">
    <property type="entry name" value="FAD/NAD(P)-binding domain"/>
    <property type="match status" value="1"/>
</dbReference>
<evidence type="ECO:0000259" key="11">
    <source>
        <dbReference type="Pfam" id="PF07992"/>
    </source>
</evidence>
<dbReference type="PANTHER" id="PTHR42917">
    <property type="entry name" value="2,4-DIENOYL-COA REDUCTASE"/>
    <property type="match status" value="1"/>
</dbReference>
<dbReference type="Proteomes" id="UP000184010">
    <property type="component" value="Unassembled WGS sequence"/>
</dbReference>
<evidence type="ECO:0000256" key="7">
    <source>
        <dbReference type="ARBA" id="ARBA00023002"/>
    </source>
</evidence>
<reference evidence="13" key="1">
    <citation type="submission" date="2016-12" db="EMBL/GenBank/DDBJ databases">
        <authorList>
            <person name="Varghese N."/>
            <person name="Submissions S."/>
        </authorList>
    </citation>
    <scope>NUCLEOTIDE SEQUENCE [LARGE SCALE GENOMIC DNA]</scope>
    <source>
        <strain evidence="13">DSM 11544</strain>
    </source>
</reference>
<name>A0A1M7UBH1_9FIRM</name>
<comment type="similarity">
    <text evidence="3">In the N-terminal section; belongs to the NADH:flavin oxidoreductase/NADH oxidase family.</text>
</comment>
<dbReference type="InterPro" id="IPR023753">
    <property type="entry name" value="FAD/NAD-binding_dom"/>
</dbReference>
<evidence type="ECO:0000256" key="6">
    <source>
        <dbReference type="ARBA" id="ARBA00022723"/>
    </source>
</evidence>
<dbReference type="PRINTS" id="PR00469">
    <property type="entry name" value="PNDRDTASEII"/>
</dbReference>
<organism evidence="12 13">
    <name type="scientific">Desulfitobacterium chlororespirans DSM 11544</name>
    <dbReference type="NCBI Taxonomy" id="1121395"/>
    <lineage>
        <taxon>Bacteria</taxon>
        <taxon>Bacillati</taxon>
        <taxon>Bacillota</taxon>
        <taxon>Clostridia</taxon>
        <taxon>Eubacteriales</taxon>
        <taxon>Desulfitobacteriaceae</taxon>
        <taxon>Desulfitobacterium</taxon>
    </lineage>
</organism>
<dbReference type="Gene3D" id="3.40.50.720">
    <property type="entry name" value="NAD(P)-binding Rossmann-like Domain"/>
    <property type="match status" value="1"/>
</dbReference>
<evidence type="ECO:0000313" key="12">
    <source>
        <dbReference type="EMBL" id="SHN80275.1"/>
    </source>
</evidence>
<dbReference type="InterPro" id="IPR001155">
    <property type="entry name" value="OxRdtase_FMN_N"/>
</dbReference>
<gene>
    <name evidence="12" type="ORF">SAMN02745215_03378</name>
</gene>
<evidence type="ECO:0000256" key="3">
    <source>
        <dbReference type="ARBA" id="ARBA00011048"/>
    </source>
</evidence>
<evidence type="ECO:0000256" key="5">
    <source>
        <dbReference type="ARBA" id="ARBA00022643"/>
    </source>
</evidence>
<evidence type="ECO:0000256" key="4">
    <source>
        <dbReference type="ARBA" id="ARBA00022630"/>
    </source>
</evidence>
<evidence type="ECO:0000256" key="9">
    <source>
        <dbReference type="ARBA" id="ARBA00023014"/>
    </source>
</evidence>
<dbReference type="SUPFAM" id="SSF51395">
    <property type="entry name" value="FMN-linked oxidoreductases"/>
    <property type="match status" value="1"/>
</dbReference>
<comment type="cofactor">
    <cofactor evidence="2">
        <name>[4Fe-4S] cluster</name>
        <dbReference type="ChEBI" id="CHEBI:49883"/>
    </cofactor>
</comment>
<dbReference type="GO" id="GO:0016491">
    <property type="term" value="F:oxidoreductase activity"/>
    <property type="evidence" value="ECO:0007669"/>
    <property type="project" value="UniProtKB-KW"/>
</dbReference>
<proteinExistence type="inferred from homology"/>
<dbReference type="Gene3D" id="3.50.50.60">
    <property type="entry name" value="FAD/NAD(P)-binding domain"/>
    <property type="match status" value="1"/>
</dbReference>
<evidence type="ECO:0000256" key="2">
    <source>
        <dbReference type="ARBA" id="ARBA00001966"/>
    </source>
</evidence>
<keyword evidence="13" id="KW-1185">Reference proteome</keyword>
<sequence>MPLNLFSPGRIGRVELKNRLVMAPMALGYCDKGFVTDRMVEFFRLRARGGVGLICLGAVQIDPIRKTDYDMVNMYDDTCLPGLQRLTDAVHEEGSKIFAQLLHQGRYARSREYKGMEAVAPSAVASGYTGETPRELTLSEIKALTAYYAAGAKRALQAGFDGVELCTNSGYLIGQFLSPLTNQRTDGYNGDLYARMTFLLEIIAAVREAVGKNFPLTVRLGGHDFMEGGNTNSEARRIAGELEKVGVDALSITGGWHEAQVPQITMEVPRGGYSYLGRGIKEAVSIPVIMSNRMNIAVGEKILLEGGADFIAMARPLIADPELPNKAQQGRIDEIRPCVACNQSCLDRIMTHTAVECLGNAEAGRESELAQGAYLPTQVKTAHPEKILVIGAGAAGLEYARVASARGHSVTIWEQGSQPGGQILMASAIPGRHDLAELINYLTCACAKQGVLINYQVTAGKEDIIKKVEEGDFTRVVVATGAGPLDPKIPAEKEARVVQAWEVLKNRAEVGSNVIIVGGGAVGVETALTLAEIGTLDSAALRHLMLYRAETPDELYHLLTHGCKKITLVEMSNSIGKDIGPSTRWSVLARLKQHHVKIMKGAKAISIAEEGVNLEIDGGQVYVPADTVVLAVGAKPTNSLYHELKGAIGNLVLIGDASKPGKISDAIREAYRQAISFGSGGSIPIQKLFD</sequence>
<dbReference type="GO" id="GO:0046872">
    <property type="term" value="F:metal ion binding"/>
    <property type="evidence" value="ECO:0007669"/>
    <property type="project" value="UniProtKB-KW"/>
</dbReference>
<dbReference type="Pfam" id="PF00724">
    <property type="entry name" value="Oxidored_FMN"/>
    <property type="match status" value="1"/>
</dbReference>
<dbReference type="InterPro" id="IPR013785">
    <property type="entry name" value="Aldolase_TIM"/>
</dbReference>
<evidence type="ECO:0000256" key="1">
    <source>
        <dbReference type="ARBA" id="ARBA00001917"/>
    </source>
</evidence>
<dbReference type="InterPro" id="IPR036188">
    <property type="entry name" value="FAD/NAD-bd_sf"/>
</dbReference>
<keyword evidence="5" id="KW-0288">FMN</keyword>
<evidence type="ECO:0000256" key="8">
    <source>
        <dbReference type="ARBA" id="ARBA00023004"/>
    </source>
</evidence>
<protein>
    <submittedName>
        <fullName evidence="12">2,4-dienoyl-CoA reductase (NADPH2)</fullName>
    </submittedName>
</protein>
<keyword evidence="4" id="KW-0285">Flavoprotein</keyword>
<dbReference type="STRING" id="1121395.SAMN02745215_03378"/>
<dbReference type="InterPro" id="IPR051793">
    <property type="entry name" value="NADH:flavin_oxidoreductase"/>
</dbReference>
<dbReference type="CDD" id="cd02803">
    <property type="entry name" value="OYE_like_FMN_family"/>
    <property type="match status" value="1"/>
</dbReference>
<evidence type="ECO:0000259" key="10">
    <source>
        <dbReference type="Pfam" id="PF00724"/>
    </source>
</evidence>